<dbReference type="PANTHER" id="PTHR33800:SF13">
    <property type="entry name" value="OS06G0113600 PROTEIN"/>
    <property type="match status" value="1"/>
</dbReference>
<dbReference type="EMBL" id="JACMSC010000019">
    <property type="protein sequence ID" value="KAG6473512.1"/>
    <property type="molecule type" value="Genomic_DNA"/>
</dbReference>
<organism evidence="3 4">
    <name type="scientific">Zingiber officinale</name>
    <name type="common">Ginger</name>
    <name type="synonym">Amomum zingiber</name>
    <dbReference type="NCBI Taxonomy" id="94328"/>
    <lineage>
        <taxon>Eukaryota</taxon>
        <taxon>Viridiplantae</taxon>
        <taxon>Streptophyta</taxon>
        <taxon>Embryophyta</taxon>
        <taxon>Tracheophyta</taxon>
        <taxon>Spermatophyta</taxon>
        <taxon>Magnoliopsida</taxon>
        <taxon>Liliopsida</taxon>
        <taxon>Zingiberales</taxon>
        <taxon>Zingiberaceae</taxon>
        <taxon>Zingiber</taxon>
    </lineage>
</organism>
<dbReference type="Proteomes" id="UP000734854">
    <property type="component" value="Unassembled WGS sequence"/>
</dbReference>
<sequence length="427" mass="48488">MENRRRATGNKRRRRRRSPAPPRPASDERRSGLRDSLLRSSLDRTNRNQRRRPPASDRTNLAASQSLAAEDLWSDLPDLLLLSVLDRLPSLRDLFLVASVCRSWRSVFRSYFPSASYGRPPLLILPCVEPEAYQWIEPPRCRLRSPSGPFSSGRSMVPSETLYLTLLGSSYGQLIFGNRVGVVVADAFTGEELRPPILPESHRFYFGALTGPLSSPGSHLLLCDKQSLFLWQVGSSSWKECSFEQHHFFIIGVMAFKDNIFVLSSSETLYSLQFSPSLGVKEFTVPWCGESSSWAVAFGSCSRMVECDGKLMLIRIVPFGDEIDLCFAVYSLDFSGQPTWSKVDNLGDWALFIDMKSNFSISCAHPGRWGGRSNCIYHVDRLFDDWHEFPLDAPTRNIAEIEHPFDFHNLSLINWPSPIWVYPSMLY</sequence>
<evidence type="ECO:0000313" key="4">
    <source>
        <dbReference type="Proteomes" id="UP000734854"/>
    </source>
</evidence>
<reference evidence="3 4" key="1">
    <citation type="submission" date="2020-08" db="EMBL/GenBank/DDBJ databases">
        <title>Plant Genome Project.</title>
        <authorList>
            <person name="Zhang R.-G."/>
        </authorList>
    </citation>
    <scope>NUCLEOTIDE SEQUENCE [LARGE SCALE GENOMIC DNA]</scope>
    <source>
        <tissue evidence="3">Rhizome</tissue>
    </source>
</reference>
<dbReference type="Pfam" id="PF12937">
    <property type="entry name" value="F-box-like"/>
    <property type="match status" value="1"/>
</dbReference>
<dbReference type="OrthoDB" id="581467at2759"/>
<keyword evidence="4" id="KW-1185">Reference proteome</keyword>
<evidence type="ECO:0000313" key="3">
    <source>
        <dbReference type="EMBL" id="KAG6473512.1"/>
    </source>
</evidence>
<dbReference type="Pfam" id="PF03478">
    <property type="entry name" value="Beta-prop_KIB1-4"/>
    <property type="match status" value="1"/>
</dbReference>
<feature type="compositionally biased region" description="Basic and acidic residues" evidence="1">
    <location>
        <begin position="25"/>
        <end position="46"/>
    </location>
</feature>
<name>A0A8J5C6N7_ZINOF</name>
<dbReference type="SMART" id="SM00256">
    <property type="entry name" value="FBOX"/>
    <property type="match status" value="1"/>
</dbReference>
<feature type="region of interest" description="Disordered" evidence="1">
    <location>
        <begin position="1"/>
        <end position="61"/>
    </location>
</feature>
<accession>A0A8J5C6N7</accession>
<dbReference type="PANTHER" id="PTHR33800">
    <property type="entry name" value="OS06G0113600 PROTEIN"/>
    <property type="match status" value="1"/>
</dbReference>
<dbReference type="AlphaFoldDB" id="A0A8J5C6N7"/>
<feature type="domain" description="F-box" evidence="2">
    <location>
        <begin position="76"/>
        <end position="116"/>
    </location>
</feature>
<evidence type="ECO:0000256" key="1">
    <source>
        <dbReference type="SAM" id="MobiDB-lite"/>
    </source>
</evidence>
<evidence type="ECO:0000259" key="2">
    <source>
        <dbReference type="SMART" id="SM00256"/>
    </source>
</evidence>
<dbReference type="InterPro" id="IPR005174">
    <property type="entry name" value="KIB1-4_b-propeller"/>
</dbReference>
<protein>
    <recommendedName>
        <fullName evidence="2">F-box domain-containing protein</fullName>
    </recommendedName>
</protein>
<proteinExistence type="predicted"/>
<gene>
    <name evidence="3" type="ORF">ZIOFF_067429</name>
</gene>
<comment type="caution">
    <text evidence="3">The sequence shown here is derived from an EMBL/GenBank/DDBJ whole genome shotgun (WGS) entry which is preliminary data.</text>
</comment>
<feature type="compositionally biased region" description="Basic residues" evidence="1">
    <location>
        <begin position="1"/>
        <end position="18"/>
    </location>
</feature>
<dbReference type="InterPro" id="IPR001810">
    <property type="entry name" value="F-box_dom"/>
</dbReference>